<evidence type="ECO:0000256" key="16">
    <source>
        <dbReference type="SAM" id="MobiDB-lite"/>
    </source>
</evidence>
<keyword evidence="6" id="KW-0269">Exonuclease</keyword>
<dbReference type="GO" id="GO:0043138">
    <property type="term" value="F:3'-5' DNA helicase activity"/>
    <property type="evidence" value="ECO:0007669"/>
    <property type="project" value="UniProtKB-EC"/>
</dbReference>
<keyword evidence="7 15" id="KW-0067">ATP-binding</keyword>
<name>X7ECK6_9RHOB</name>
<evidence type="ECO:0000256" key="5">
    <source>
        <dbReference type="ARBA" id="ARBA00022806"/>
    </source>
</evidence>
<keyword evidence="5 15" id="KW-0347">Helicase</keyword>
<dbReference type="SUPFAM" id="SSF52540">
    <property type="entry name" value="P-loop containing nucleoside triphosphate hydrolases"/>
    <property type="match status" value="1"/>
</dbReference>
<dbReference type="InterPro" id="IPR011604">
    <property type="entry name" value="PDDEXK-like_dom_sf"/>
</dbReference>
<dbReference type="PROSITE" id="PS51217">
    <property type="entry name" value="UVRD_HELICASE_CTER"/>
    <property type="match status" value="1"/>
</dbReference>
<dbReference type="GO" id="GO:0003677">
    <property type="term" value="F:DNA binding"/>
    <property type="evidence" value="ECO:0007669"/>
    <property type="project" value="UniProtKB-KW"/>
</dbReference>
<organism evidence="19 20">
    <name type="scientific">Roseivivax halodurans JCM 10272</name>
    <dbReference type="NCBI Taxonomy" id="1449350"/>
    <lineage>
        <taxon>Bacteria</taxon>
        <taxon>Pseudomonadati</taxon>
        <taxon>Pseudomonadota</taxon>
        <taxon>Alphaproteobacteria</taxon>
        <taxon>Rhodobacterales</taxon>
        <taxon>Roseobacteraceae</taxon>
        <taxon>Roseivivax</taxon>
    </lineage>
</organism>
<dbReference type="SUPFAM" id="SSF52980">
    <property type="entry name" value="Restriction endonuclease-like"/>
    <property type="match status" value="1"/>
</dbReference>
<dbReference type="InterPro" id="IPR027417">
    <property type="entry name" value="P-loop_NTPase"/>
</dbReference>
<evidence type="ECO:0000256" key="9">
    <source>
        <dbReference type="ARBA" id="ARBA00023204"/>
    </source>
</evidence>
<evidence type="ECO:0000256" key="1">
    <source>
        <dbReference type="ARBA" id="ARBA00022722"/>
    </source>
</evidence>
<dbReference type="EC" id="5.6.2.4" evidence="12"/>
<evidence type="ECO:0000256" key="2">
    <source>
        <dbReference type="ARBA" id="ARBA00022741"/>
    </source>
</evidence>
<dbReference type="Pfam" id="PF12705">
    <property type="entry name" value="PDDEXK_1"/>
    <property type="match status" value="1"/>
</dbReference>
<evidence type="ECO:0000256" key="12">
    <source>
        <dbReference type="ARBA" id="ARBA00034808"/>
    </source>
</evidence>
<keyword evidence="2 15" id="KW-0547">Nucleotide-binding</keyword>
<dbReference type="GO" id="GO:0000725">
    <property type="term" value="P:recombinational repair"/>
    <property type="evidence" value="ECO:0007669"/>
    <property type="project" value="TreeGrafter"/>
</dbReference>
<dbReference type="GO" id="GO:0005524">
    <property type="term" value="F:ATP binding"/>
    <property type="evidence" value="ECO:0007669"/>
    <property type="project" value="UniProtKB-UniRule"/>
</dbReference>
<keyword evidence="4 15" id="KW-0378">Hydrolase</keyword>
<evidence type="ECO:0000256" key="8">
    <source>
        <dbReference type="ARBA" id="ARBA00023125"/>
    </source>
</evidence>
<dbReference type="Gene3D" id="1.10.486.10">
    <property type="entry name" value="PCRA, domain 4"/>
    <property type="match status" value="1"/>
</dbReference>
<feature type="region of interest" description="Disordered" evidence="16">
    <location>
        <begin position="885"/>
        <end position="931"/>
    </location>
</feature>
<evidence type="ECO:0000313" key="20">
    <source>
        <dbReference type="Proteomes" id="UP000022447"/>
    </source>
</evidence>
<dbReference type="EMBL" id="JALZ01000046">
    <property type="protein sequence ID" value="ETX12891.1"/>
    <property type="molecule type" value="Genomic_DNA"/>
</dbReference>
<dbReference type="Pfam" id="PF13361">
    <property type="entry name" value="UvrD_C"/>
    <property type="match status" value="1"/>
</dbReference>
<comment type="catalytic activity">
    <reaction evidence="14">
        <text>ATP + H2O = ADP + phosphate + H(+)</text>
        <dbReference type="Rhea" id="RHEA:13065"/>
        <dbReference type="ChEBI" id="CHEBI:15377"/>
        <dbReference type="ChEBI" id="CHEBI:15378"/>
        <dbReference type="ChEBI" id="CHEBI:30616"/>
        <dbReference type="ChEBI" id="CHEBI:43474"/>
        <dbReference type="ChEBI" id="CHEBI:456216"/>
        <dbReference type="EC" id="5.6.2.4"/>
    </reaction>
</comment>
<dbReference type="PATRIC" id="fig|1449350.3.peg.3925"/>
<evidence type="ECO:0000256" key="4">
    <source>
        <dbReference type="ARBA" id="ARBA00022801"/>
    </source>
</evidence>
<keyword evidence="8" id="KW-0238">DNA-binding</keyword>
<dbReference type="eggNOG" id="COG1074">
    <property type="taxonomic scope" value="Bacteria"/>
</dbReference>
<evidence type="ECO:0000256" key="15">
    <source>
        <dbReference type="PROSITE-ProRule" id="PRU00560"/>
    </source>
</evidence>
<comment type="catalytic activity">
    <reaction evidence="11">
        <text>Couples ATP hydrolysis with the unwinding of duplex DNA by translocating in the 3'-5' direction.</text>
        <dbReference type="EC" id="5.6.2.4"/>
    </reaction>
</comment>
<evidence type="ECO:0000256" key="10">
    <source>
        <dbReference type="ARBA" id="ARBA00023235"/>
    </source>
</evidence>
<evidence type="ECO:0000256" key="14">
    <source>
        <dbReference type="ARBA" id="ARBA00048988"/>
    </source>
</evidence>
<reference evidence="19 20" key="1">
    <citation type="submission" date="2014-01" db="EMBL/GenBank/DDBJ databases">
        <title>Roseivivax halodurans JCM 10272 Genome Sequencing.</title>
        <authorList>
            <person name="Lai Q."/>
            <person name="Li G."/>
            <person name="Shao Z."/>
        </authorList>
    </citation>
    <scope>NUCLEOTIDE SEQUENCE [LARGE SCALE GENOMIC DNA]</scope>
    <source>
        <strain evidence="19 20">JCM 10272</strain>
    </source>
</reference>
<dbReference type="AlphaFoldDB" id="X7ECK6"/>
<keyword evidence="3" id="KW-0227">DNA damage</keyword>
<dbReference type="OrthoDB" id="9810135at2"/>
<dbReference type="RefSeq" id="WP_037266500.1">
    <property type="nucleotide sequence ID" value="NZ_JALZ01000046.1"/>
</dbReference>
<dbReference type="InterPro" id="IPR014151">
    <property type="entry name" value="DNA_helicase_AddA"/>
</dbReference>
<dbReference type="GO" id="GO:0004527">
    <property type="term" value="F:exonuclease activity"/>
    <property type="evidence" value="ECO:0007669"/>
    <property type="project" value="UniProtKB-KW"/>
</dbReference>
<dbReference type="Pfam" id="PF00580">
    <property type="entry name" value="UvrD-helicase"/>
    <property type="match status" value="1"/>
</dbReference>
<evidence type="ECO:0000313" key="19">
    <source>
        <dbReference type="EMBL" id="ETX12891.1"/>
    </source>
</evidence>
<feature type="binding site" evidence="15">
    <location>
        <begin position="23"/>
        <end position="30"/>
    </location>
    <ligand>
        <name>ATP</name>
        <dbReference type="ChEBI" id="CHEBI:30616"/>
    </ligand>
</feature>
<dbReference type="PANTHER" id="PTHR11070">
    <property type="entry name" value="UVRD / RECB / PCRA DNA HELICASE FAMILY MEMBER"/>
    <property type="match status" value="1"/>
</dbReference>
<evidence type="ECO:0000259" key="18">
    <source>
        <dbReference type="PROSITE" id="PS51217"/>
    </source>
</evidence>
<accession>X7ECK6</accession>
<feature type="domain" description="UvrD-like helicase C-terminal" evidence="18">
    <location>
        <begin position="485"/>
        <end position="770"/>
    </location>
</feature>
<dbReference type="STRING" id="1449350.OCH239_15460"/>
<evidence type="ECO:0000256" key="6">
    <source>
        <dbReference type="ARBA" id="ARBA00022839"/>
    </source>
</evidence>
<dbReference type="Proteomes" id="UP000022447">
    <property type="component" value="Unassembled WGS sequence"/>
</dbReference>
<evidence type="ECO:0000256" key="11">
    <source>
        <dbReference type="ARBA" id="ARBA00034617"/>
    </source>
</evidence>
<dbReference type="PROSITE" id="PS51198">
    <property type="entry name" value="UVRD_HELICASE_ATP_BIND"/>
    <property type="match status" value="1"/>
</dbReference>
<dbReference type="Gene3D" id="3.90.320.10">
    <property type="match status" value="1"/>
</dbReference>
<dbReference type="GO" id="GO:0005829">
    <property type="term" value="C:cytosol"/>
    <property type="evidence" value="ECO:0007669"/>
    <property type="project" value="TreeGrafter"/>
</dbReference>
<keyword evidence="10" id="KW-0413">Isomerase</keyword>
<feature type="domain" description="UvrD-like helicase ATP-binding" evidence="17">
    <location>
        <begin position="2"/>
        <end position="469"/>
    </location>
</feature>
<protein>
    <recommendedName>
        <fullName evidence="12">DNA 3'-5' helicase</fullName>
        <ecNumber evidence="12">5.6.2.4</ecNumber>
    </recommendedName>
    <alternativeName>
        <fullName evidence="13">DNA 3'-5' helicase II</fullName>
    </alternativeName>
</protein>
<evidence type="ECO:0000259" key="17">
    <source>
        <dbReference type="PROSITE" id="PS51198"/>
    </source>
</evidence>
<dbReference type="InterPro" id="IPR038726">
    <property type="entry name" value="PDDEXK_AddAB-type"/>
</dbReference>
<evidence type="ECO:0000256" key="3">
    <source>
        <dbReference type="ARBA" id="ARBA00022763"/>
    </source>
</evidence>
<sequence length="1108" mass="120203">MRDEATQRQVDAAEPGNSTWLAANAGSGKTRVLTDRVARLLLDEVSPENILCLTYTKAAATEMQNRLFKRLGAWAMKSDAELRGELRQLGVERDLGSEFLQQARTLFARAIETPGGLRIQTIHSFCAGLLRRFPLEAQVSPQFKEVEERAAELLRADLLDRMADGPEAALVADVARHFTGADDGFDALLKDLIGRKEAFLPARSPEAIRAAYDLPQDFGPEVLADTVFLGGEAELLAELVPALAAGGKTDQALGETLKGFPGAGIEGLAHLESAMLTQKGTVSSRFLSKGVRSAVPVLAEQADRLAARVEEARNARLALAGAERDIALHRFAQAFLPAYEAAKQARGWLDFDDLIDRSLALLSDDRVADWVLYRLDGGIDHILVDEAQDTSPKQWKVIERLAREFTSGEGARDISRTIFVVGDKKQSIYSFQGADPSEFDRMREDFGQRLAATGTQLATLTLAHSFRSSPEILAAVDATFEGRTASGFSPDEAHIAFKSHLPGRVDLWPHVPEAQKADEAEWYEPLDRVGSEHHDKVLAARIASGIGQMIATETLPVEQGGTLAQRPVTAGDILILVRGRGRIFRETIRACKAAGLPVAGADRLKVMAELAVKDIGALLSFLSVQDDDLSLAAALRSPLFGWSERDLYTLAQGRKGLLWERLRRQPDAYPATLAILNDLRDRADYLRPFDLIERILTRHDGRRRLIGRLGPEAEDGIDALLVQALAYEDASIPSLTGFLQWMQTDDLEIKRSPESAGGRIRVMTVHGAKGLEAPVVILPDCGPPRTALRDTILRGEDGAFWKMSGDKAAAQLRAEDAQKAREAEERDRLLYVAMTRAERWLIVAASGKLSSSGDDWYSQVQAGMKRAGAAAHKFGDAGEGLRLGSDWSHLPRTEPATDQTVLPELPERFRRPAPAPAAAPETRSPSDLGGAKVLPGADGDDIETAKLRGTRLHLLLEVLPVLPPEDREAAAARLLPEAGADLASLLAEALGVLEGPAAAQVFAAEALAEVPLAATLPGIGPLYGLIDRLIVTPGRVLAVDFKSNRTVPSRPEDVPEGLLRQMGAYRAMLEAIYPGHRVDVALLWTATGTLMELPHSIVRDALARATPS</sequence>
<dbReference type="InterPro" id="IPR011335">
    <property type="entry name" value="Restrct_endonuc-II-like"/>
</dbReference>
<evidence type="ECO:0000256" key="13">
    <source>
        <dbReference type="ARBA" id="ARBA00034923"/>
    </source>
</evidence>
<keyword evidence="1" id="KW-0540">Nuclease</keyword>
<keyword evidence="20" id="KW-1185">Reference proteome</keyword>
<dbReference type="Gene3D" id="3.40.50.300">
    <property type="entry name" value="P-loop containing nucleotide triphosphate hydrolases"/>
    <property type="match status" value="4"/>
</dbReference>
<evidence type="ECO:0000256" key="7">
    <source>
        <dbReference type="ARBA" id="ARBA00022840"/>
    </source>
</evidence>
<dbReference type="InterPro" id="IPR014016">
    <property type="entry name" value="UvrD-like_ATP-bd"/>
</dbReference>
<dbReference type="NCBIfam" id="TIGR02784">
    <property type="entry name" value="addA_alphas"/>
    <property type="match status" value="1"/>
</dbReference>
<dbReference type="InterPro" id="IPR014017">
    <property type="entry name" value="DNA_helicase_UvrD-like_C"/>
</dbReference>
<dbReference type="InterPro" id="IPR000212">
    <property type="entry name" value="DNA_helicase_UvrD/REP"/>
</dbReference>
<keyword evidence="9" id="KW-0234">DNA repair</keyword>
<dbReference type="GO" id="GO:0033202">
    <property type="term" value="C:DNA helicase complex"/>
    <property type="evidence" value="ECO:0007669"/>
    <property type="project" value="TreeGrafter"/>
</dbReference>
<comment type="caution">
    <text evidence="19">The sequence shown here is derived from an EMBL/GenBank/DDBJ whole genome shotgun (WGS) entry which is preliminary data.</text>
</comment>
<dbReference type="PANTHER" id="PTHR11070:SF2">
    <property type="entry name" value="ATP-DEPENDENT DNA HELICASE SRS2"/>
    <property type="match status" value="1"/>
</dbReference>
<gene>
    <name evidence="19" type="ORF">OCH239_15460</name>
</gene>
<proteinExistence type="predicted"/>